<proteinExistence type="inferred from homology"/>
<evidence type="ECO:0000256" key="3">
    <source>
        <dbReference type="ARBA" id="ARBA00013254"/>
    </source>
</evidence>
<name>A0A5P9NPE1_9GAMM</name>
<dbReference type="InterPro" id="IPR022742">
    <property type="entry name" value="Hydrolase_4"/>
</dbReference>
<dbReference type="SUPFAM" id="SSF53474">
    <property type="entry name" value="alpha/beta-Hydrolases"/>
    <property type="match status" value="1"/>
</dbReference>
<comment type="catalytic activity">
    <reaction evidence="1">
        <text>Hydrolyzes glycerol monoesters of long-chain fatty acids.</text>
        <dbReference type="EC" id="3.1.1.23"/>
    </reaction>
</comment>
<dbReference type="EC" id="3.1.1.23" evidence="3"/>
<reference evidence="6 7" key="1">
    <citation type="submission" date="2019-02" db="EMBL/GenBank/DDBJ databases">
        <authorList>
            <person name="Li S.-H."/>
        </authorList>
    </citation>
    <scope>NUCLEOTIDE SEQUENCE [LARGE SCALE GENOMIC DNA]</scope>
    <source>
        <strain evidence="6 7">IMCC14385</strain>
    </source>
</reference>
<dbReference type="Proteomes" id="UP000326287">
    <property type="component" value="Chromosome"/>
</dbReference>
<dbReference type="EMBL" id="CP036422">
    <property type="protein sequence ID" value="QFU77681.1"/>
    <property type="molecule type" value="Genomic_DNA"/>
</dbReference>
<dbReference type="InterPro" id="IPR000073">
    <property type="entry name" value="AB_hydrolase_1"/>
</dbReference>
<feature type="domain" description="Serine aminopeptidase S33" evidence="5">
    <location>
        <begin position="26"/>
        <end position="261"/>
    </location>
</feature>
<keyword evidence="7" id="KW-1185">Reference proteome</keyword>
<organism evidence="6 7">
    <name type="scientific">Halioglobus maricola</name>
    <dbReference type="NCBI Taxonomy" id="2601894"/>
    <lineage>
        <taxon>Bacteria</taxon>
        <taxon>Pseudomonadati</taxon>
        <taxon>Pseudomonadota</taxon>
        <taxon>Gammaproteobacteria</taxon>
        <taxon>Cellvibrionales</taxon>
        <taxon>Halieaceae</taxon>
        <taxon>Halioglobus</taxon>
    </lineage>
</organism>
<evidence type="ECO:0000313" key="7">
    <source>
        <dbReference type="Proteomes" id="UP000326287"/>
    </source>
</evidence>
<evidence type="ECO:0000256" key="2">
    <source>
        <dbReference type="ARBA" id="ARBA00008645"/>
    </source>
</evidence>
<evidence type="ECO:0000256" key="1">
    <source>
        <dbReference type="ARBA" id="ARBA00001613"/>
    </source>
</evidence>
<keyword evidence="6" id="KW-0378">Hydrolase</keyword>
<dbReference type="PRINTS" id="PR00111">
    <property type="entry name" value="ABHYDROLASE"/>
</dbReference>
<dbReference type="AlphaFoldDB" id="A0A5P9NPE1"/>
<sequence>MQHRDGRFQGAAGHSIYYQYWTPEDPPKAVVLLVHGAGEHSNRYRHVAELLTGKGFAVAALDHIGHGQSDGEYGHMEKFQHYLDTLEIFRRQVSWDFDKVPMFLLGHSMGGLISALYLLEYQDEFLGAALSGPAIKTDIEPGKGQLLSIKLLSKTTPSLGVLQLDSEGVSRDPAVVAAYNDDPLVHHGKMSARFVSELFNGMNTIQAEAHKITLPLLLMHGEADSMTSAEGSKHLNGKVRSEDKTLKLYPKLYHEIFNEPEQDEVLGDLLAWLEQRLPS</sequence>
<dbReference type="GO" id="GO:0047372">
    <property type="term" value="F:monoacylglycerol lipase activity"/>
    <property type="evidence" value="ECO:0007669"/>
    <property type="project" value="UniProtKB-EC"/>
</dbReference>
<dbReference type="RefSeq" id="WP_153240827.1">
    <property type="nucleotide sequence ID" value="NZ_CP036422.1"/>
</dbReference>
<gene>
    <name evidence="6" type="ORF">EY643_19485</name>
</gene>
<evidence type="ECO:0000256" key="4">
    <source>
        <dbReference type="ARBA" id="ARBA00071261"/>
    </source>
</evidence>
<dbReference type="Gene3D" id="3.40.50.1820">
    <property type="entry name" value="alpha/beta hydrolase"/>
    <property type="match status" value="1"/>
</dbReference>
<dbReference type="InterPro" id="IPR029058">
    <property type="entry name" value="AB_hydrolase_fold"/>
</dbReference>
<evidence type="ECO:0000313" key="6">
    <source>
        <dbReference type="EMBL" id="QFU77681.1"/>
    </source>
</evidence>
<accession>A0A5P9NPE1</accession>
<evidence type="ECO:0000259" key="5">
    <source>
        <dbReference type="Pfam" id="PF12146"/>
    </source>
</evidence>
<dbReference type="Pfam" id="PF12146">
    <property type="entry name" value="Hydrolase_4"/>
    <property type="match status" value="1"/>
</dbReference>
<dbReference type="KEGG" id="halc:EY643_19485"/>
<dbReference type="PANTHER" id="PTHR11614">
    <property type="entry name" value="PHOSPHOLIPASE-RELATED"/>
    <property type="match status" value="1"/>
</dbReference>
<dbReference type="OrthoDB" id="9806902at2"/>
<protein>
    <recommendedName>
        <fullName evidence="4">Monoacylglycerol lipase</fullName>
        <ecNumber evidence="3">3.1.1.23</ecNumber>
    </recommendedName>
</protein>
<dbReference type="InterPro" id="IPR051044">
    <property type="entry name" value="MAG_DAG_Lipase"/>
</dbReference>
<dbReference type="FunFam" id="3.40.50.1820:FF:000117">
    <property type="entry name" value="Monoglyceride lipase, putative"/>
    <property type="match status" value="1"/>
</dbReference>
<comment type="similarity">
    <text evidence="2">Belongs to the AB hydrolase superfamily.</text>
</comment>